<dbReference type="GO" id="GO:0051536">
    <property type="term" value="F:iron-sulfur cluster binding"/>
    <property type="evidence" value="ECO:0007669"/>
    <property type="project" value="InterPro"/>
</dbReference>
<dbReference type="GO" id="GO:0009060">
    <property type="term" value="P:aerobic respiration"/>
    <property type="evidence" value="ECO:0007669"/>
    <property type="project" value="TreeGrafter"/>
</dbReference>
<accession>A0A834LKD8</accession>
<evidence type="ECO:0000313" key="2">
    <source>
        <dbReference type="EMBL" id="KAF7137824.1"/>
    </source>
</evidence>
<dbReference type="Proteomes" id="UP000626092">
    <property type="component" value="Unassembled WGS sequence"/>
</dbReference>
<dbReference type="InterPro" id="IPR050573">
    <property type="entry name" value="SDH/FRD_Iron-Sulfur"/>
</dbReference>
<dbReference type="InterPro" id="IPR058678">
    <property type="entry name" value="ARM_PUB"/>
</dbReference>
<dbReference type="EMBL" id="WJXA01000007">
    <property type="protein sequence ID" value="KAF7137824.1"/>
    <property type="molecule type" value="Genomic_DNA"/>
</dbReference>
<reference evidence="2" key="1">
    <citation type="submission" date="2019-11" db="EMBL/GenBank/DDBJ databases">
        <authorList>
            <person name="Liu Y."/>
            <person name="Hou J."/>
            <person name="Li T.-Q."/>
            <person name="Guan C.-H."/>
            <person name="Wu X."/>
            <person name="Wu H.-Z."/>
            <person name="Ling F."/>
            <person name="Zhang R."/>
            <person name="Shi X.-G."/>
            <person name="Ren J.-P."/>
            <person name="Chen E.-F."/>
            <person name="Sun J.-M."/>
        </authorList>
    </citation>
    <scope>NUCLEOTIDE SEQUENCE</scope>
    <source>
        <strain evidence="2">Adult_tree_wgs_1</strain>
        <tissue evidence="2">Leaves</tissue>
    </source>
</reference>
<evidence type="ECO:0000313" key="3">
    <source>
        <dbReference type="Proteomes" id="UP000626092"/>
    </source>
</evidence>
<proteinExistence type="predicted"/>
<dbReference type="InterPro" id="IPR009051">
    <property type="entry name" value="Helical_ferredxn"/>
</dbReference>
<keyword evidence="3" id="KW-1185">Reference proteome</keyword>
<feature type="domain" description="U-box" evidence="1">
    <location>
        <begin position="186"/>
        <end position="259"/>
    </location>
</feature>
<dbReference type="Gene3D" id="1.10.1060.10">
    <property type="entry name" value="Alpha-helical ferredoxin"/>
    <property type="match status" value="1"/>
</dbReference>
<dbReference type="PANTHER" id="PTHR11921:SF29">
    <property type="entry name" value="SUCCINATE DEHYDROGENASE [UBIQUINONE] IRON-SULFUR SUBUNIT, MITOCHONDRIAL"/>
    <property type="match status" value="1"/>
</dbReference>
<dbReference type="Gene3D" id="1.25.10.10">
    <property type="entry name" value="Leucine-rich Repeat Variant"/>
    <property type="match status" value="1"/>
</dbReference>
<evidence type="ECO:0000259" key="1">
    <source>
        <dbReference type="Pfam" id="PF25598"/>
    </source>
</evidence>
<dbReference type="AlphaFoldDB" id="A0A834LKD8"/>
<gene>
    <name evidence="2" type="ORF">RHSIM_Rhsim07G0241900</name>
</gene>
<sequence>MATGLVRRAFSRVQTSPAAKLICIRSYASEASVQNSSPTIPQPTSNLKTFQIYRWSPDNPIIPELKFYHIDLKDCGPMVLDTLIKIEIDPTLTWIMDSRDEYTKERLDAICDEFKLYRCHTILNCARACPKRLNPGKQITNIKQLQLAKAIVDCFDKSLIGVNANGESGGFMREIKGGFGGMSGGEHTLTVPLLVRIILKVSDPATEYAAEVLQSLCSAAEGCQREAVAAGMLTQLLLLVQSECTERAKQKAQLMLKAHICPPNPITKIAGRR</sequence>
<protein>
    <recommendedName>
        <fullName evidence="1">U-box domain-containing protein</fullName>
    </recommendedName>
</protein>
<dbReference type="OrthoDB" id="1709968at2759"/>
<dbReference type="Pfam" id="PF25598">
    <property type="entry name" value="ARM_PUB"/>
    <property type="match status" value="1"/>
</dbReference>
<dbReference type="PANTHER" id="PTHR11921">
    <property type="entry name" value="SUCCINATE DEHYDROGENASE IRON-SULFUR PROTEIN"/>
    <property type="match status" value="1"/>
</dbReference>
<comment type="caution">
    <text evidence="2">The sequence shown here is derived from an EMBL/GenBank/DDBJ whole genome shotgun (WGS) entry which is preliminary data.</text>
</comment>
<dbReference type="SUPFAM" id="SSF46548">
    <property type="entry name" value="alpha-helical ferredoxin"/>
    <property type="match status" value="1"/>
</dbReference>
<name>A0A834LKD8_RHOSS</name>
<dbReference type="GO" id="GO:0022904">
    <property type="term" value="P:respiratory electron transport chain"/>
    <property type="evidence" value="ECO:0007669"/>
    <property type="project" value="TreeGrafter"/>
</dbReference>
<dbReference type="GO" id="GO:0005739">
    <property type="term" value="C:mitochondrion"/>
    <property type="evidence" value="ECO:0007669"/>
    <property type="project" value="TreeGrafter"/>
</dbReference>
<organism evidence="2 3">
    <name type="scientific">Rhododendron simsii</name>
    <name type="common">Sims's rhododendron</name>
    <dbReference type="NCBI Taxonomy" id="118357"/>
    <lineage>
        <taxon>Eukaryota</taxon>
        <taxon>Viridiplantae</taxon>
        <taxon>Streptophyta</taxon>
        <taxon>Embryophyta</taxon>
        <taxon>Tracheophyta</taxon>
        <taxon>Spermatophyta</taxon>
        <taxon>Magnoliopsida</taxon>
        <taxon>eudicotyledons</taxon>
        <taxon>Gunneridae</taxon>
        <taxon>Pentapetalae</taxon>
        <taxon>asterids</taxon>
        <taxon>Ericales</taxon>
        <taxon>Ericaceae</taxon>
        <taxon>Ericoideae</taxon>
        <taxon>Rhodoreae</taxon>
        <taxon>Rhododendron</taxon>
    </lineage>
</organism>
<dbReference type="InterPro" id="IPR011989">
    <property type="entry name" value="ARM-like"/>
</dbReference>